<dbReference type="Proteomes" id="UP000270866">
    <property type="component" value="Chromosome 7"/>
</dbReference>
<proteinExistence type="predicted"/>
<accession>A0A3L6NSP2</accession>
<feature type="compositionally biased region" description="Polar residues" evidence="1">
    <location>
        <begin position="26"/>
        <end position="46"/>
    </location>
</feature>
<dbReference type="AlphaFoldDB" id="A0A3L6NSP2"/>
<protein>
    <submittedName>
        <fullName evidence="2">Uncharacterized protein</fullName>
    </submittedName>
</protein>
<dbReference type="EMBL" id="MRCU01000004">
    <property type="protein sequence ID" value="RKK20797.1"/>
    <property type="molecule type" value="Genomic_DNA"/>
</dbReference>
<name>A0A3L6NSP2_FUSOX</name>
<sequence>MCALPTEEKEMRSEESVFKLHKAQNSLHSKFTSSAKEAQTSESRSSGKACEM</sequence>
<gene>
    <name evidence="2" type="ORF">BFJ65_g7491</name>
</gene>
<evidence type="ECO:0000256" key="1">
    <source>
        <dbReference type="SAM" id="MobiDB-lite"/>
    </source>
</evidence>
<evidence type="ECO:0000313" key="2">
    <source>
        <dbReference type="EMBL" id="RKK20797.1"/>
    </source>
</evidence>
<feature type="region of interest" description="Disordered" evidence="1">
    <location>
        <begin position="26"/>
        <end position="52"/>
    </location>
</feature>
<comment type="caution">
    <text evidence="2">The sequence shown here is derived from an EMBL/GenBank/DDBJ whole genome shotgun (WGS) entry which is preliminary data.</text>
</comment>
<reference evidence="2" key="1">
    <citation type="journal article" date="2018" name="Sci. Rep.">
        <title>Characterisation of pathogen-specific regions and novel effector candidates in Fusarium oxysporum f. sp. cepae.</title>
        <authorList>
            <person name="Armitage A.D."/>
            <person name="Taylor A."/>
            <person name="Sobczyk M.K."/>
            <person name="Baxter L."/>
            <person name="Greenfield B.P."/>
            <person name="Bates H.J."/>
            <person name="Wilson F."/>
            <person name="Jackson A.C."/>
            <person name="Ott S."/>
            <person name="Harrison R.J."/>
            <person name="Clarkson J.P."/>
        </authorList>
    </citation>
    <scope>NUCLEOTIDE SEQUENCE [LARGE SCALE GENOMIC DNA]</scope>
    <source>
        <strain evidence="2">FoC_Fus2</strain>
    </source>
</reference>
<organism evidence="2">
    <name type="scientific">Fusarium oxysporum f. sp. cepae</name>
    <dbReference type="NCBI Taxonomy" id="396571"/>
    <lineage>
        <taxon>Eukaryota</taxon>
        <taxon>Fungi</taxon>
        <taxon>Dikarya</taxon>
        <taxon>Ascomycota</taxon>
        <taxon>Pezizomycotina</taxon>
        <taxon>Sordariomycetes</taxon>
        <taxon>Hypocreomycetidae</taxon>
        <taxon>Hypocreales</taxon>
        <taxon>Nectriaceae</taxon>
        <taxon>Fusarium</taxon>
        <taxon>Fusarium oxysporum species complex</taxon>
    </lineage>
</organism>